<proteinExistence type="predicted"/>
<dbReference type="RefSeq" id="WP_305109576.1">
    <property type="nucleotide sequence ID" value="NZ_JAUTWS010000625.1"/>
</dbReference>
<keyword evidence="1" id="KW-0175">Coiled coil</keyword>
<feature type="coiled-coil region" evidence="1">
    <location>
        <begin position="19"/>
        <end position="46"/>
    </location>
</feature>
<reference evidence="2 3" key="1">
    <citation type="submission" date="2023-08" db="EMBL/GenBank/DDBJ databases">
        <title>The draft genome sequence of Paracraurococcus sp. LOR1-02.</title>
        <authorList>
            <person name="Kingkaew E."/>
            <person name="Tanasupawat S."/>
        </authorList>
    </citation>
    <scope>NUCLEOTIDE SEQUENCE [LARGE SCALE GENOMIC DNA]</scope>
    <source>
        <strain evidence="2 3">LOR1-02</strain>
    </source>
</reference>
<sequence length="62" mass="6354">MALSVDPAVLSSSEKDDLIATLLAQVDALVARVAAIEAENAALREKLQAPPKTPTNSGTPPS</sequence>
<evidence type="ECO:0008006" key="4">
    <source>
        <dbReference type="Google" id="ProtNLM"/>
    </source>
</evidence>
<name>A0ABT9EF25_9PROT</name>
<comment type="caution">
    <text evidence="2">The sequence shown here is derived from an EMBL/GenBank/DDBJ whole genome shotgun (WGS) entry which is preliminary data.</text>
</comment>
<organism evidence="2 3">
    <name type="scientific">Paracraurococcus lichenis</name>
    <dbReference type="NCBI Taxonomy" id="3064888"/>
    <lineage>
        <taxon>Bacteria</taxon>
        <taxon>Pseudomonadati</taxon>
        <taxon>Pseudomonadota</taxon>
        <taxon>Alphaproteobacteria</taxon>
        <taxon>Acetobacterales</taxon>
        <taxon>Roseomonadaceae</taxon>
        <taxon>Paracraurococcus</taxon>
    </lineage>
</organism>
<dbReference type="EMBL" id="JAUTWS010000625">
    <property type="protein sequence ID" value="MDO9714813.1"/>
    <property type="molecule type" value="Genomic_DNA"/>
</dbReference>
<evidence type="ECO:0000256" key="1">
    <source>
        <dbReference type="SAM" id="Coils"/>
    </source>
</evidence>
<accession>A0ABT9EF25</accession>
<keyword evidence="3" id="KW-1185">Reference proteome</keyword>
<gene>
    <name evidence="2" type="ORF">Q7A36_41495</name>
</gene>
<protein>
    <recommendedName>
        <fullName evidence="4">BZIP transcription factor</fullName>
    </recommendedName>
</protein>
<evidence type="ECO:0000313" key="3">
    <source>
        <dbReference type="Proteomes" id="UP001243009"/>
    </source>
</evidence>
<feature type="non-terminal residue" evidence="2">
    <location>
        <position position="62"/>
    </location>
</feature>
<dbReference type="Proteomes" id="UP001243009">
    <property type="component" value="Unassembled WGS sequence"/>
</dbReference>
<evidence type="ECO:0000313" key="2">
    <source>
        <dbReference type="EMBL" id="MDO9714813.1"/>
    </source>
</evidence>